<dbReference type="EMBL" id="CP036150">
    <property type="protein sequence ID" value="QEN09238.1"/>
    <property type="molecule type" value="Genomic_DNA"/>
</dbReference>
<dbReference type="Gene3D" id="1.25.40.10">
    <property type="entry name" value="Tetratricopeptide repeat domain"/>
    <property type="match status" value="2"/>
</dbReference>
<sequence length="576" mass="66654">MKKRCLVLLLFISAQFLLYAQEEPSDLLERIQEAVEEDFFDKALDLMEEGRREYPEDFRFPMVRGDLYLSRELYSLALDSYVLAENQNPDDWALRYNIASTLGYLDQNFQALEYLESLHQEGKEGLLDDMGWMYYKTHQPEKGILLIREALENNFDRNLSLTLGTLYSETNEPELCRHYYLEAIHDALEAQDSYFASVGYYNLSLAEKSFYDYDAAIEYASHSLKLMDRSGGHLALGDLNMMRLNFSRVEEEFLKAIELDKTPLSRSNLAALYQMRGLLPEALNQLQKIDENKEKSWMYYYGLNQEQFTLDLYRQFYQVYRGLFQQTKILGEWGFKEKINRSLHVLSYGLKSEYYKILYRIMAFKEGQSQLDGGSALRGSLTLAAAAEGFPPLSDKYYGNAFALEVFPQASPWYDLEIGRERRDISRLQRASETFDPLWEVEALEESFREMALLLQAGKSMKRDDLILRIYDKNPGGLLQYGLRLPLSLKMSGSELSPGAKRKIRRLLKESGFSLRSDNRGIEGRFLTLRINMGDAFAYTLSDNEGSVLISGSEILQEGHSLEDWVLSFRSGVFFP</sequence>
<dbReference type="OrthoDB" id="9787782at2"/>
<dbReference type="Proteomes" id="UP000324209">
    <property type="component" value="Chromosome"/>
</dbReference>
<evidence type="ECO:0008006" key="4">
    <source>
        <dbReference type="Google" id="ProtNLM"/>
    </source>
</evidence>
<dbReference type="InterPro" id="IPR011990">
    <property type="entry name" value="TPR-like_helical_dom_sf"/>
</dbReference>
<feature type="signal peptide" evidence="1">
    <location>
        <begin position="1"/>
        <end position="20"/>
    </location>
</feature>
<dbReference type="AlphaFoldDB" id="A0A5C1QPG9"/>
<organism evidence="2 3">
    <name type="scientific">Oceanispirochaeta crateris</name>
    <dbReference type="NCBI Taxonomy" id="2518645"/>
    <lineage>
        <taxon>Bacteria</taxon>
        <taxon>Pseudomonadati</taxon>
        <taxon>Spirochaetota</taxon>
        <taxon>Spirochaetia</taxon>
        <taxon>Spirochaetales</taxon>
        <taxon>Spirochaetaceae</taxon>
        <taxon>Oceanispirochaeta</taxon>
    </lineage>
</organism>
<gene>
    <name evidence="2" type="ORF">EXM22_15080</name>
</gene>
<protein>
    <recommendedName>
        <fullName evidence="4">Tetratricopeptide repeat protein</fullName>
    </recommendedName>
</protein>
<dbReference type="KEGG" id="ock:EXM22_15080"/>
<evidence type="ECO:0000313" key="3">
    <source>
        <dbReference type="Proteomes" id="UP000324209"/>
    </source>
</evidence>
<keyword evidence="1" id="KW-0732">Signal</keyword>
<dbReference type="SUPFAM" id="SSF48452">
    <property type="entry name" value="TPR-like"/>
    <property type="match status" value="2"/>
</dbReference>
<evidence type="ECO:0000256" key="1">
    <source>
        <dbReference type="SAM" id="SignalP"/>
    </source>
</evidence>
<name>A0A5C1QPG9_9SPIO</name>
<proteinExistence type="predicted"/>
<evidence type="ECO:0000313" key="2">
    <source>
        <dbReference type="EMBL" id="QEN09238.1"/>
    </source>
</evidence>
<dbReference type="RefSeq" id="WP_149487313.1">
    <property type="nucleotide sequence ID" value="NZ_CP036150.1"/>
</dbReference>
<accession>A0A5C1QPG9</accession>
<feature type="chain" id="PRO_5022977018" description="Tetratricopeptide repeat protein" evidence="1">
    <location>
        <begin position="21"/>
        <end position="576"/>
    </location>
</feature>
<reference evidence="2 3" key="1">
    <citation type="submission" date="2019-02" db="EMBL/GenBank/DDBJ databases">
        <title>Complete Genome Sequence and Methylome Analysis of free living Spirochaetas.</title>
        <authorList>
            <person name="Fomenkov A."/>
            <person name="Dubinina G."/>
            <person name="Leshcheva N."/>
            <person name="Mikheeva N."/>
            <person name="Grabovich M."/>
            <person name="Vincze T."/>
            <person name="Roberts R.J."/>
        </authorList>
    </citation>
    <scope>NUCLEOTIDE SEQUENCE [LARGE SCALE GENOMIC DNA]</scope>
    <source>
        <strain evidence="2 3">K2</strain>
    </source>
</reference>
<keyword evidence="3" id="KW-1185">Reference proteome</keyword>